<dbReference type="Gene3D" id="3.90.1150.200">
    <property type="match status" value="1"/>
</dbReference>
<evidence type="ECO:0000313" key="2">
    <source>
        <dbReference type="EMBL" id="MBB5916986.1"/>
    </source>
</evidence>
<dbReference type="AlphaFoldDB" id="A0A7W9PJ58"/>
<evidence type="ECO:0000313" key="3">
    <source>
        <dbReference type="Proteomes" id="UP000540412"/>
    </source>
</evidence>
<protein>
    <submittedName>
        <fullName evidence="2">Uncharacterized protein YdhG (YjbR/CyaY superfamily)</fullName>
    </submittedName>
</protein>
<feature type="domain" description="YdhG-like" evidence="1">
    <location>
        <begin position="19"/>
        <end position="105"/>
    </location>
</feature>
<dbReference type="RefSeq" id="WP_040748373.1">
    <property type="nucleotide sequence ID" value="NZ_JACHIT010000002.1"/>
</dbReference>
<dbReference type="SUPFAM" id="SSF159888">
    <property type="entry name" value="YdhG-like"/>
    <property type="match status" value="1"/>
</dbReference>
<comment type="caution">
    <text evidence="2">The sequence shown here is derived from an EMBL/GenBank/DDBJ whole genome shotgun (WGS) entry which is preliminary data.</text>
</comment>
<reference evidence="2 3" key="1">
    <citation type="submission" date="2020-08" db="EMBL/GenBank/DDBJ databases">
        <title>Sequencing the genomes of 1000 actinobacteria strains.</title>
        <authorList>
            <person name="Klenk H.-P."/>
        </authorList>
    </citation>
    <scope>NUCLEOTIDE SEQUENCE [LARGE SCALE GENOMIC DNA]</scope>
    <source>
        <strain evidence="2 3">DSM 43582</strain>
    </source>
</reference>
<name>A0A7W9PJ58_9NOCA</name>
<dbReference type="InterPro" id="IPR014922">
    <property type="entry name" value="YdhG-like"/>
</dbReference>
<keyword evidence="3" id="KW-1185">Reference proteome</keyword>
<organism evidence="2 3">
    <name type="scientific">Nocardia transvalensis</name>
    <dbReference type="NCBI Taxonomy" id="37333"/>
    <lineage>
        <taxon>Bacteria</taxon>
        <taxon>Bacillati</taxon>
        <taxon>Actinomycetota</taxon>
        <taxon>Actinomycetes</taxon>
        <taxon>Mycobacteriales</taxon>
        <taxon>Nocardiaceae</taxon>
        <taxon>Nocardia</taxon>
    </lineage>
</organism>
<sequence length="117" mass="12577">MARYETVDDYIATFPESVRAVLRRVRAVVLEAVPGGAETISYQVPAVQAGGKAVVYYAGWQHHVSIYPIPAGDPEFTAAVAPYRAGKGTLKFPLAQPVPYELIARAAALLAAQHALR</sequence>
<gene>
    <name evidence="2" type="ORF">BJY24_005898</name>
</gene>
<dbReference type="Pfam" id="PF08818">
    <property type="entry name" value="DUF1801"/>
    <property type="match status" value="1"/>
</dbReference>
<evidence type="ECO:0000259" key="1">
    <source>
        <dbReference type="Pfam" id="PF08818"/>
    </source>
</evidence>
<dbReference type="EMBL" id="JACHIT010000002">
    <property type="protein sequence ID" value="MBB5916986.1"/>
    <property type="molecule type" value="Genomic_DNA"/>
</dbReference>
<accession>A0A7W9PJ58</accession>
<proteinExistence type="predicted"/>
<dbReference type="Proteomes" id="UP000540412">
    <property type="component" value="Unassembled WGS sequence"/>
</dbReference>